<reference evidence="1 2" key="1">
    <citation type="submission" date="2019-03" db="EMBL/GenBank/DDBJ databases">
        <title>First draft genome of Liparis tanakae, snailfish: a comprehensive survey of snailfish specific genes.</title>
        <authorList>
            <person name="Kim W."/>
            <person name="Song I."/>
            <person name="Jeong J.-H."/>
            <person name="Kim D."/>
            <person name="Kim S."/>
            <person name="Ryu S."/>
            <person name="Song J.Y."/>
            <person name="Lee S.K."/>
        </authorList>
    </citation>
    <scope>NUCLEOTIDE SEQUENCE [LARGE SCALE GENOMIC DNA]</scope>
    <source>
        <tissue evidence="1">Muscle</tissue>
    </source>
</reference>
<organism evidence="1 2">
    <name type="scientific">Liparis tanakae</name>
    <name type="common">Tanaka's snailfish</name>
    <dbReference type="NCBI Taxonomy" id="230148"/>
    <lineage>
        <taxon>Eukaryota</taxon>
        <taxon>Metazoa</taxon>
        <taxon>Chordata</taxon>
        <taxon>Craniata</taxon>
        <taxon>Vertebrata</taxon>
        <taxon>Euteleostomi</taxon>
        <taxon>Actinopterygii</taxon>
        <taxon>Neopterygii</taxon>
        <taxon>Teleostei</taxon>
        <taxon>Neoteleostei</taxon>
        <taxon>Acanthomorphata</taxon>
        <taxon>Eupercaria</taxon>
        <taxon>Perciformes</taxon>
        <taxon>Cottioidei</taxon>
        <taxon>Cottales</taxon>
        <taxon>Liparidae</taxon>
        <taxon>Liparis</taxon>
    </lineage>
</organism>
<name>A0A4Z2HGK4_9TELE</name>
<protein>
    <submittedName>
        <fullName evidence="1">Uncharacterized protein</fullName>
    </submittedName>
</protein>
<gene>
    <name evidence="1" type="ORF">EYF80_025777</name>
</gene>
<sequence length="99" mass="11233">MWSDVCLKNSTGVKVQQRSTPSELQKQNPELWLGIRLFLAGRLFDFMPVENINFHGLKIYLNLNRTSCGGRRAALTTPRRTLSFTKLQGVLDAHNKNSS</sequence>
<comment type="caution">
    <text evidence="1">The sequence shown here is derived from an EMBL/GenBank/DDBJ whole genome shotgun (WGS) entry which is preliminary data.</text>
</comment>
<keyword evidence="2" id="KW-1185">Reference proteome</keyword>
<proteinExistence type="predicted"/>
<dbReference type="EMBL" id="SRLO01000260">
    <property type="protein sequence ID" value="TNN64054.1"/>
    <property type="molecule type" value="Genomic_DNA"/>
</dbReference>
<dbReference type="Proteomes" id="UP000314294">
    <property type="component" value="Unassembled WGS sequence"/>
</dbReference>
<accession>A0A4Z2HGK4</accession>
<dbReference type="AlphaFoldDB" id="A0A4Z2HGK4"/>
<evidence type="ECO:0000313" key="2">
    <source>
        <dbReference type="Proteomes" id="UP000314294"/>
    </source>
</evidence>
<evidence type="ECO:0000313" key="1">
    <source>
        <dbReference type="EMBL" id="TNN64054.1"/>
    </source>
</evidence>